<reference evidence="7 8" key="1">
    <citation type="journal article" date="2019" name="Front. Microbiol.">
        <title>Thermoanaerosceptrum fracticalcis gen. nov. sp. nov., a Novel Fumarate-Fermenting Microorganism From a Deep Fractured Carbonate Aquifer of the US Great Basin.</title>
        <authorList>
            <person name="Hamilton-Brehm S.D."/>
            <person name="Stewart L.E."/>
            <person name="Zavarin M."/>
            <person name="Caldwell M."/>
            <person name="Lawson P.A."/>
            <person name="Onstott T.C."/>
            <person name="Grzymski J."/>
            <person name="Neveux I."/>
            <person name="Lollar B.S."/>
            <person name="Russell C.E."/>
            <person name="Moser D.P."/>
        </authorList>
    </citation>
    <scope>NUCLEOTIDE SEQUENCE [LARGE SCALE GENOMIC DNA]</scope>
    <source>
        <strain evidence="7 8">DRI-13</strain>
    </source>
</reference>
<evidence type="ECO:0000256" key="2">
    <source>
        <dbReference type="ARBA" id="ARBA00022692"/>
    </source>
</evidence>
<evidence type="ECO:0000259" key="6">
    <source>
        <dbReference type="Pfam" id="PF12698"/>
    </source>
</evidence>
<evidence type="ECO:0000256" key="3">
    <source>
        <dbReference type="ARBA" id="ARBA00022989"/>
    </source>
</evidence>
<organism evidence="7 8">
    <name type="scientific">Thermanaerosceptrum fracticalcis</name>
    <dbReference type="NCBI Taxonomy" id="1712410"/>
    <lineage>
        <taxon>Bacteria</taxon>
        <taxon>Bacillati</taxon>
        <taxon>Bacillota</taxon>
        <taxon>Clostridia</taxon>
        <taxon>Eubacteriales</taxon>
        <taxon>Peptococcaceae</taxon>
        <taxon>Thermanaerosceptrum</taxon>
    </lineage>
</organism>
<evidence type="ECO:0000313" key="7">
    <source>
        <dbReference type="EMBL" id="QNB47180.1"/>
    </source>
</evidence>
<evidence type="ECO:0000256" key="4">
    <source>
        <dbReference type="ARBA" id="ARBA00023136"/>
    </source>
</evidence>
<proteinExistence type="predicted"/>
<keyword evidence="8" id="KW-1185">Reference proteome</keyword>
<evidence type="ECO:0000256" key="5">
    <source>
        <dbReference type="SAM" id="Phobius"/>
    </source>
</evidence>
<keyword evidence="2 5" id="KW-0812">Transmembrane</keyword>
<feature type="transmembrane region" description="Helical" evidence="5">
    <location>
        <begin position="251"/>
        <end position="270"/>
    </location>
</feature>
<dbReference type="RefSeq" id="WP_034422602.1">
    <property type="nucleotide sequence ID" value="NZ_CP045798.1"/>
</dbReference>
<accession>A0A7G6E526</accession>
<dbReference type="KEGG" id="tfr:BR63_13235"/>
<feature type="transmembrane region" description="Helical" evidence="5">
    <location>
        <begin position="144"/>
        <end position="167"/>
    </location>
</feature>
<feature type="transmembrane region" description="Helical" evidence="5">
    <location>
        <begin position="301"/>
        <end position="320"/>
    </location>
</feature>
<feature type="domain" description="ABC-2 type transporter transmembrane" evidence="6">
    <location>
        <begin position="23"/>
        <end position="319"/>
    </location>
</feature>
<dbReference type="InterPro" id="IPR013525">
    <property type="entry name" value="ABC2_TM"/>
</dbReference>
<gene>
    <name evidence="7" type="ORF">BR63_13235</name>
</gene>
<protein>
    <recommendedName>
        <fullName evidence="6">ABC-2 type transporter transmembrane domain-containing protein</fullName>
    </recommendedName>
</protein>
<keyword evidence="4 5" id="KW-0472">Membrane</keyword>
<evidence type="ECO:0000256" key="1">
    <source>
        <dbReference type="ARBA" id="ARBA00004141"/>
    </source>
</evidence>
<dbReference type="AlphaFoldDB" id="A0A7G6E526"/>
<name>A0A7G6E526_THEFR</name>
<feature type="transmembrane region" description="Helical" evidence="5">
    <location>
        <begin position="188"/>
        <end position="212"/>
    </location>
</feature>
<sequence>MQRILSVILKDMHVSRKDNLITYMIIIPLVMVLLISLYLPLLENIELTFAFSRDVPAELVNKFKDYGQVALYEDKHKVIERVMALDDVPGITVRGKGYEVILEGNEASYVQELPGILLNYLVHGKPVTQLEIENLGVPVSPARAYLAAFFVLGMVLIAGLVVGFTIIEEKESRVLKAYAVTPLSIREYFLGKGFFAVGLSFALSFLSAFILLGNQATYGPLFWIVLMAIPVGLLAGFIIGTYADSQLGAVALLKGLFFFLMAVPLGSFFVDKEWQVLFYPFFNYWVVKALLAVFLKEGDVYFFYGVVTLLTTIPLLFFVLRQMRRRLSL</sequence>
<dbReference type="OrthoDB" id="2162283at2"/>
<feature type="transmembrane region" description="Helical" evidence="5">
    <location>
        <begin position="218"/>
        <end position="239"/>
    </location>
</feature>
<dbReference type="Proteomes" id="UP000515847">
    <property type="component" value="Chromosome"/>
</dbReference>
<dbReference type="EMBL" id="CP045798">
    <property type="protein sequence ID" value="QNB47180.1"/>
    <property type="molecule type" value="Genomic_DNA"/>
</dbReference>
<evidence type="ECO:0000313" key="8">
    <source>
        <dbReference type="Proteomes" id="UP000515847"/>
    </source>
</evidence>
<dbReference type="GO" id="GO:0016020">
    <property type="term" value="C:membrane"/>
    <property type="evidence" value="ECO:0007669"/>
    <property type="project" value="UniProtKB-SubCell"/>
</dbReference>
<comment type="subcellular location">
    <subcellularLocation>
        <location evidence="1">Membrane</location>
        <topology evidence="1">Multi-pass membrane protein</topology>
    </subcellularLocation>
</comment>
<feature type="transmembrane region" description="Helical" evidence="5">
    <location>
        <begin position="20"/>
        <end position="39"/>
    </location>
</feature>
<dbReference type="Pfam" id="PF12698">
    <property type="entry name" value="ABC2_membrane_3"/>
    <property type="match status" value="1"/>
</dbReference>
<dbReference type="GO" id="GO:0140359">
    <property type="term" value="F:ABC-type transporter activity"/>
    <property type="evidence" value="ECO:0007669"/>
    <property type="project" value="InterPro"/>
</dbReference>
<keyword evidence="3 5" id="KW-1133">Transmembrane helix</keyword>